<dbReference type="EMBL" id="KU197014">
    <property type="protein sequence ID" value="AMW36197.1"/>
    <property type="molecule type" value="Genomic_DNA"/>
</dbReference>
<sequence>MWLVQLLIVCTHWQLTNELSQNKSRIAVAAFSRPHPKANREDQMQSRIPTVAGMYYWDEWDKRVNVYERGNSLWVKVWPHWHAVKITPRIAGKFTKVD</sequence>
<protein>
    <submittedName>
        <fullName evidence="1">Uncharacterized protein</fullName>
    </submittedName>
</protein>
<reference evidence="1 2" key="1">
    <citation type="submission" date="2015-11" db="EMBL/GenBank/DDBJ databases">
        <title>Bacteriophages of Xanthomonas arboricola pv. juglandis: Characterization of two phages.</title>
        <authorList>
            <person name="Domotor D."/>
            <person name="Frank T."/>
            <person name="Rakhely G."/>
            <person name="Doffkay Z."/>
            <person name="Schneider G."/>
            <person name="Kovacs T."/>
        </authorList>
    </citation>
    <scope>NUCLEOTIDE SEQUENCE [LARGE SCALE GENOMIC DNA]</scope>
</reference>
<dbReference type="Proteomes" id="UP000225190">
    <property type="component" value="Segment"/>
</dbReference>
<organism evidence="1 2">
    <name type="scientific">Xanthomonas phage XAJ2</name>
    <dbReference type="NCBI Taxonomy" id="1775249"/>
    <lineage>
        <taxon>Viruses</taxon>
        <taxon>Duplodnaviria</taxon>
        <taxon>Heunggongvirae</taxon>
        <taxon>Uroviricota</taxon>
        <taxon>Caudoviricetes</taxon>
        <taxon>Caudoviricetes incertae sedis</taxon>
        <taxon>Xajduovirus</taxon>
        <taxon>Xajduovirus XAJ2</taxon>
    </lineage>
</organism>
<name>A0A1I9L2L0_9CAUD</name>
<evidence type="ECO:0000313" key="1">
    <source>
        <dbReference type="EMBL" id="AMW36197.1"/>
    </source>
</evidence>
<keyword evidence="2" id="KW-1185">Reference proteome</keyword>
<evidence type="ECO:0000313" key="2">
    <source>
        <dbReference type="Proteomes" id="UP000225190"/>
    </source>
</evidence>
<accession>A0A1I9L2L0</accession>
<proteinExistence type="predicted"/>